<comment type="caution">
    <text evidence="2">The sequence shown here is derived from an EMBL/GenBank/DDBJ whole genome shotgun (WGS) entry which is preliminary data.</text>
</comment>
<evidence type="ECO:0000256" key="1">
    <source>
        <dbReference type="SAM" id="MobiDB-lite"/>
    </source>
</evidence>
<evidence type="ECO:0000313" key="2">
    <source>
        <dbReference type="EMBL" id="GIJ57031.1"/>
    </source>
</evidence>
<dbReference type="Proteomes" id="UP000612585">
    <property type="component" value="Unassembled WGS sequence"/>
</dbReference>
<dbReference type="AlphaFoldDB" id="A0A8J3Z3V8"/>
<dbReference type="RefSeq" id="WP_203996081.1">
    <property type="nucleotide sequence ID" value="NZ_BOPG01000028.1"/>
</dbReference>
<sequence length="63" mass="6868">MPGDVEDGGGLVRQAEPEQVRYVNTTPVEASGGRHEVAVRHRETVQEDARHRAGCGDRPFADV</sequence>
<feature type="region of interest" description="Disordered" evidence="1">
    <location>
        <begin position="1"/>
        <end position="20"/>
    </location>
</feature>
<organism evidence="2 3">
    <name type="scientific">Virgisporangium aurantiacum</name>
    <dbReference type="NCBI Taxonomy" id="175570"/>
    <lineage>
        <taxon>Bacteria</taxon>
        <taxon>Bacillati</taxon>
        <taxon>Actinomycetota</taxon>
        <taxon>Actinomycetes</taxon>
        <taxon>Micromonosporales</taxon>
        <taxon>Micromonosporaceae</taxon>
        <taxon>Virgisporangium</taxon>
    </lineage>
</organism>
<reference evidence="2" key="1">
    <citation type="submission" date="2021-01" db="EMBL/GenBank/DDBJ databases">
        <title>Whole genome shotgun sequence of Virgisporangium aurantiacum NBRC 16421.</title>
        <authorList>
            <person name="Komaki H."/>
            <person name="Tamura T."/>
        </authorList>
    </citation>
    <scope>NUCLEOTIDE SEQUENCE</scope>
    <source>
        <strain evidence="2">NBRC 16421</strain>
    </source>
</reference>
<dbReference type="EMBL" id="BOPG01000028">
    <property type="protein sequence ID" value="GIJ57031.1"/>
    <property type="molecule type" value="Genomic_DNA"/>
</dbReference>
<name>A0A8J3Z3V8_9ACTN</name>
<accession>A0A8J3Z3V8</accession>
<proteinExistence type="predicted"/>
<gene>
    <name evidence="2" type="ORF">Vau01_045470</name>
</gene>
<feature type="region of interest" description="Disordered" evidence="1">
    <location>
        <begin position="43"/>
        <end position="63"/>
    </location>
</feature>
<keyword evidence="3" id="KW-1185">Reference proteome</keyword>
<evidence type="ECO:0000313" key="3">
    <source>
        <dbReference type="Proteomes" id="UP000612585"/>
    </source>
</evidence>
<protein>
    <submittedName>
        <fullName evidence="2">Uncharacterized protein</fullName>
    </submittedName>
</protein>